<dbReference type="Gene3D" id="1.10.101.10">
    <property type="entry name" value="PGBD-like superfamily/PGBD"/>
    <property type="match status" value="2"/>
</dbReference>
<dbReference type="SUPFAM" id="SSF47090">
    <property type="entry name" value="PGBD-like"/>
    <property type="match status" value="2"/>
</dbReference>
<dbReference type="RefSeq" id="WP_329512669.1">
    <property type="nucleotide sequence ID" value="NZ_BAAAYZ010000107.1"/>
</dbReference>
<gene>
    <name evidence="3" type="ORF">VXC91_42290</name>
</gene>
<feature type="domain" description="Peptidoglycan binding-like" evidence="2">
    <location>
        <begin position="129"/>
        <end position="184"/>
    </location>
</feature>
<proteinExistence type="predicted"/>
<keyword evidence="4" id="KW-1185">Reference proteome</keyword>
<organism evidence="3 4">
    <name type="scientific">Streptomyces chiangmaiensis</name>
    <dbReference type="NCBI Taxonomy" id="766497"/>
    <lineage>
        <taxon>Bacteria</taxon>
        <taxon>Bacillati</taxon>
        <taxon>Actinomycetota</taxon>
        <taxon>Actinomycetes</taxon>
        <taxon>Kitasatosporales</taxon>
        <taxon>Streptomycetaceae</taxon>
        <taxon>Streptomyces</taxon>
    </lineage>
</organism>
<dbReference type="Proteomes" id="UP001333996">
    <property type="component" value="Unassembled WGS sequence"/>
</dbReference>
<dbReference type="Pfam" id="PF01471">
    <property type="entry name" value="PG_binding_1"/>
    <property type="match status" value="2"/>
</dbReference>
<evidence type="ECO:0000259" key="2">
    <source>
        <dbReference type="Pfam" id="PF01471"/>
    </source>
</evidence>
<feature type="domain" description="Peptidoglycan binding-like" evidence="2">
    <location>
        <begin position="65"/>
        <end position="120"/>
    </location>
</feature>
<evidence type="ECO:0000313" key="4">
    <source>
        <dbReference type="Proteomes" id="UP001333996"/>
    </source>
</evidence>
<name>A0ABU7FWP2_9ACTN</name>
<protein>
    <submittedName>
        <fullName evidence="3">Peptidoglycan-binding protein</fullName>
    </submittedName>
</protein>
<comment type="caution">
    <text evidence="3">The sequence shown here is derived from an EMBL/GenBank/DDBJ whole genome shotgun (WGS) entry which is preliminary data.</text>
</comment>
<dbReference type="InterPro" id="IPR002477">
    <property type="entry name" value="Peptidoglycan-bd-like"/>
</dbReference>
<dbReference type="InterPro" id="IPR036365">
    <property type="entry name" value="PGBD-like_sf"/>
</dbReference>
<sequence length="188" mass="19166">MGDPALDPSNACEGGDCSQPGSETGPNAETGPPSATVDPAPAPAPETSLIGTGPRTWPLVKSGSQGDTVAAVQLLLTAHGYRTDTDAAFGPGTTAQVRSFQRDNSLNDDGIVGPDTWHALIINMRSGDRGPSVTAVQRLLAVHGHAVDKDGTFGTSTAQAVGAFQEERHLAADSVVGPDTWAALLSQA</sequence>
<dbReference type="EMBL" id="JAYWVC010000356">
    <property type="protein sequence ID" value="MED7828322.1"/>
    <property type="molecule type" value="Genomic_DNA"/>
</dbReference>
<accession>A0ABU7FWP2</accession>
<evidence type="ECO:0000313" key="3">
    <source>
        <dbReference type="EMBL" id="MED7828322.1"/>
    </source>
</evidence>
<evidence type="ECO:0000256" key="1">
    <source>
        <dbReference type="SAM" id="MobiDB-lite"/>
    </source>
</evidence>
<dbReference type="InterPro" id="IPR036366">
    <property type="entry name" value="PGBDSf"/>
</dbReference>
<reference evidence="3" key="1">
    <citation type="submission" date="2024-01" db="EMBL/GenBank/DDBJ databases">
        <title>First draft genome sequence data of TA4-1, the type strain of Gram-positive actinobacterium Streptomyces chiangmaiensis.</title>
        <authorList>
            <person name="Yasawong M."/>
            <person name="Nantapong N."/>
        </authorList>
    </citation>
    <scope>NUCLEOTIDE SEQUENCE</scope>
    <source>
        <strain evidence="3">TA4-1</strain>
    </source>
</reference>
<feature type="region of interest" description="Disordered" evidence="1">
    <location>
        <begin position="1"/>
        <end position="56"/>
    </location>
</feature>